<dbReference type="InterPro" id="IPR011701">
    <property type="entry name" value="MFS"/>
</dbReference>
<feature type="transmembrane region" description="Helical" evidence="6">
    <location>
        <begin position="329"/>
        <end position="348"/>
    </location>
</feature>
<feature type="transmembrane region" description="Helical" evidence="6">
    <location>
        <begin position="205"/>
        <end position="224"/>
    </location>
</feature>
<feature type="transmembrane region" description="Helical" evidence="6">
    <location>
        <begin position="230"/>
        <end position="259"/>
    </location>
</feature>
<feature type="transmembrane region" description="Helical" evidence="6">
    <location>
        <begin position="40"/>
        <end position="61"/>
    </location>
</feature>
<accession>A0A193GBB1</accession>
<dbReference type="InterPro" id="IPR020846">
    <property type="entry name" value="MFS_dom"/>
</dbReference>
<evidence type="ECO:0000313" key="9">
    <source>
        <dbReference type="Proteomes" id="UP000091926"/>
    </source>
</evidence>
<sequence>MWTTLRTALPLVGLTAVGLLATDLYLPALPGLPSALNGTIASAQATLTAFTASLAISQLLWGAASDRFGHRAVLAAGMLLQALGGLACALAPGMTALIVARAVQGLGVGAAMVVVPTVLRSAFHGTRAVRALSWLGIAESMVPALAPIAGALLLTRSDWRFSFWIVLAALVVVWPWAWRAIPPHQRAAAPPTRGGYVELLAHRAYAGYALGHALCFGALISFVASAPQVVAVWLGAGPATFALLQAFGVSAFVLMAASSGFCADRYGVDRIIMAGVALQVVAAAGFLALAWLDIRSLAGLIAGWSIFCGALGLRGPATMTRALDVPGRLAGRAAGLMMFMAFCLAAVATQGVADYLTLGLMPIAAVCLGFTIASALLIIVGITGREKRAESAPT</sequence>
<dbReference type="PANTHER" id="PTHR43124">
    <property type="entry name" value="PURINE EFFLUX PUMP PBUE"/>
    <property type="match status" value="1"/>
</dbReference>
<evidence type="ECO:0000256" key="1">
    <source>
        <dbReference type="ARBA" id="ARBA00004651"/>
    </source>
</evidence>
<feature type="domain" description="Major facilitator superfamily (MFS) profile" evidence="7">
    <location>
        <begin position="1"/>
        <end position="387"/>
    </location>
</feature>
<dbReference type="InterPro" id="IPR050189">
    <property type="entry name" value="MFS_Efflux_Transporters"/>
</dbReference>
<comment type="subcellular location">
    <subcellularLocation>
        <location evidence="1">Cell membrane</location>
        <topology evidence="1">Multi-pass membrane protein</topology>
    </subcellularLocation>
</comment>
<keyword evidence="9" id="KW-1185">Reference proteome</keyword>
<dbReference type="PROSITE" id="PS50850">
    <property type="entry name" value="MFS"/>
    <property type="match status" value="1"/>
</dbReference>
<evidence type="ECO:0000256" key="3">
    <source>
        <dbReference type="ARBA" id="ARBA00022692"/>
    </source>
</evidence>
<dbReference type="SUPFAM" id="SSF103473">
    <property type="entry name" value="MFS general substrate transporter"/>
    <property type="match status" value="1"/>
</dbReference>
<dbReference type="RefSeq" id="WP_066654657.1">
    <property type="nucleotide sequence ID" value="NZ_CBCSCL010000048.1"/>
</dbReference>
<evidence type="ECO:0000313" key="8">
    <source>
        <dbReference type="EMBL" id="ANN76564.1"/>
    </source>
</evidence>
<dbReference type="InterPro" id="IPR036259">
    <property type="entry name" value="MFS_trans_sf"/>
</dbReference>
<keyword evidence="4 6" id="KW-1133">Transmembrane helix</keyword>
<keyword evidence="3 6" id="KW-0812">Transmembrane</keyword>
<dbReference type="Pfam" id="PF07690">
    <property type="entry name" value="MFS_1"/>
    <property type="match status" value="1"/>
</dbReference>
<evidence type="ECO:0000256" key="5">
    <source>
        <dbReference type="ARBA" id="ARBA00023136"/>
    </source>
</evidence>
<dbReference type="EMBL" id="CP016172">
    <property type="protein sequence ID" value="ANN76564.1"/>
    <property type="molecule type" value="Genomic_DNA"/>
</dbReference>
<feature type="transmembrane region" description="Helical" evidence="6">
    <location>
        <begin position="360"/>
        <end position="382"/>
    </location>
</feature>
<dbReference type="PANTHER" id="PTHR43124:SF3">
    <property type="entry name" value="CHLORAMPHENICOL EFFLUX PUMP RV0191"/>
    <property type="match status" value="1"/>
</dbReference>
<dbReference type="Proteomes" id="UP000091926">
    <property type="component" value="Chromosome"/>
</dbReference>
<dbReference type="AlphaFoldDB" id="A0A193GBB1"/>
<keyword evidence="5 6" id="KW-0472">Membrane</keyword>
<organism evidence="8 9">
    <name type="scientific">Bordetella flabilis</name>
    <dbReference type="NCBI Taxonomy" id="463014"/>
    <lineage>
        <taxon>Bacteria</taxon>
        <taxon>Pseudomonadati</taxon>
        <taxon>Pseudomonadota</taxon>
        <taxon>Betaproteobacteria</taxon>
        <taxon>Burkholderiales</taxon>
        <taxon>Alcaligenaceae</taxon>
        <taxon>Bordetella</taxon>
    </lineage>
</organism>
<feature type="transmembrane region" description="Helical" evidence="6">
    <location>
        <begin position="7"/>
        <end position="28"/>
    </location>
</feature>
<name>A0A193GBB1_9BORD</name>
<feature type="transmembrane region" description="Helical" evidence="6">
    <location>
        <begin position="131"/>
        <end position="155"/>
    </location>
</feature>
<dbReference type="Gene3D" id="1.20.1720.10">
    <property type="entry name" value="Multidrug resistance protein D"/>
    <property type="match status" value="1"/>
</dbReference>
<feature type="transmembrane region" description="Helical" evidence="6">
    <location>
        <begin position="297"/>
        <end position="317"/>
    </location>
</feature>
<gene>
    <name evidence="8" type="ORF">BAU07_05030</name>
</gene>
<evidence type="ECO:0000256" key="2">
    <source>
        <dbReference type="ARBA" id="ARBA00022475"/>
    </source>
</evidence>
<feature type="transmembrane region" description="Helical" evidence="6">
    <location>
        <begin position="73"/>
        <end position="92"/>
    </location>
</feature>
<dbReference type="STRING" id="463014.BAU07_05030"/>
<feature type="transmembrane region" description="Helical" evidence="6">
    <location>
        <begin position="98"/>
        <end position="119"/>
    </location>
</feature>
<reference evidence="8 9" key="1">
    <citation type="submission" date="2016-06" db="EMBL/GenBank/DDBJ databases">
        <title>Complete genome sequences of Bordetella bronchialis and Bordetella flabilis.</title>
        <authorList>
            <person name="LiPuma J.J."/>
            <person name="Spilker T."/>
        </authorList>
    </citation>
    <scope>NUCLEOTIDE SEQUENCE [LARGE SCALE GENOMIC DNA]</scope>
    <source>
        <strain evidence="8 9">AU10664</strain>
    </source>
</reference>
<dbReference type="OrthoDB" id="9035198at2"/>
<dbReference type="KEGG" id="bfz:BAU07_05030"/>
<evidence type="ECO:0000259" key="7">
    <source>
        <dbReference type="PROSITE" id="PS50850"/>
    </source>
</evidence>
<proteinExistence type="predicted"/>
<dbReference type="GO" id="GO:0005886">
    <property type="term" value="C:plasma membrane"/>
    <property type="evidence" value="ECO:0007669"/>
    <property type="project" value="UniProtKB-SubCell"/>
</dbReference>
<evidence type="ECO:0000256" key="4">
    <source>
        <dbReference type="ARBA" id="ARBA00022989"/>
    </source>
</evidence>
<keyword evidence="2" id="KW-1003">Cell membrane</keyword>
<feature type="transmembrane region" description="Helical" evidence="6">
    <location>
        <begin position="271"/>
        <end position="291"/>
    </location>
</feature>
<feature type="transmembrane region" description="Helical" evidence="6">
    <location>
        <begin position="161"/>
        <end position="178"/>
    </location>
</feature>
<evidence type="ECO:0000256" key="6">
    <source>
        <dbReference type="SAM" id="Phobius"/>
    </source>
</evidence>
<dbReference type="GO" id="GO:0022857">
    <property type="term" value="F:transmembrane transporter activity"/>
    <property type="evidence" value="ECO:0007669"/>
    <property type="project" value="InterPro"/>
</dbReference>
<protein>
    <submittedName>
        <fullName evidence="8">MFS transporter</fullName>
    </submittedName>
</protein>